<evidence type="ECO:0000256" key="11">
    <source>
        <dbReference type="ARBA" id="ARBA00022692"/>
    </source>
</evidence>
<evidence type="ECO:0000256" key="4">
    <source>
        <dbReference type="ARBA" id="ARBA00005189"/>
    </source>
</evidence>
<dbReference type="RefSeq" id="WP_309851960.1">
    <property type="nucleotide sequence ID" value="NZ_BAAAIU010000020.1"/>
</dbReference>
<protein>
    <recommendedName>
        <fullName evidence="7 18">Phosphatidate cytidylyltransferase</fullName>
        <ecNumber evidence="6 18">2.7.7.41</ecNumber>
    </recommendedName>
</protein>
<dbReference type="AlphaFoldDB" id="A0AAE3YF20"/>
<dbReference type="EMBL" id="JAVDUI010000001">
    <property type="protein sequence ID" value="MDR6892638.1"/>
    <property type="molecule type" value="Genomic_DNA"/>
</dbReference>
<name>A0AAE3YF20_9MICC</name>
<comment type="catalytic activity">
    <reaction evidence="1 18">
        <text>a 1,2-diacyl-sn-glycero-3-phosphate + CTP + H(+) = a CDP-1,2-diacyl-sn-glycerol + diphosphate</text>
        <dbReference type="Rhea" id="RHEA:16229"/>
        <dbReference type="ChEBI" id="CHEBI:15378"/>
        <dbReference type="ChEBI" id="CHEBI:33019"/>
        <dbReference type="ChEBI" id="CHEBI:37563"/>
        <dbReference type="ChEBI" id="CHEBI:58332"/>
        <dbReference type="ChEBI" id="CHEBI:58608"/>
        <dbReference type="EC" id="2.7.7.41"/>
    </reaction>
</comment>
<dbReference type="PANTHER" id="PTHR46382:SF1">
    <property type="entry name" value="PHOSPHATIDATE CYTIDYLYLTRANSFERASE"/>
    <property type="match status" value="1"/>
</dbReference>
<dbReference type="GO" id="GO:0004605">
    <property type="term" value="F:phosphatidate cytidylyltransferase activity"/>
    <property type="evidence" value="ECO:0007669"/>
    <property type="project" value="UniProtKB-EC"/>
</dbReference>
<dbReference type="Proteomes" id="UP001247307">
    <property type="component" value="Unassembled WGS sequence"/>
</dbReference>
<dbReference type="Pfam" id="PF01148">
    <property type="entry name" value="CTP_transf_1"/>
    <property type="match status" value="1"/>
</dbReference>
<evidence type="ECO:0000256" key="9">
    <source>
        <dbReference type="ARBA" id="ARBA00022516"/>
    </source>
</evidence>
<evidence type="ECO:0000256" key="17">
    <source>
        <dbReference type="ARBA" id="ARBA00023264"/>
    </source>
</evidence>
<comment type="caution">
    <text evidence="20">The sequence shown here is derived from an EMBL/GenBank/DDBJ whole genome shotgun (WGS) entry which is preliminary data.</text>
</comment>
<evidence type="ECO:0000256" key="12">
    <source>
        <dbReference type="ARBA" id="ARBA00022695"/>
    </source>
</evidence>
<dbReference type="PANTHER" id="PTHR46382">
    <property type="entry name" value="PHOSPHATIDATE CYTIDYLYLTRANSFERASE"/>
    <property type="match status" value="1"/>
</dbReference>
<comment type="pathway">
    <text evidence="3 18">Phospholipid metabolism; CDP-diacylglycerol biosynthesis; CDP-diacylglycerol from sn-glycerol 3-phosphate: step 3/3.</text>
</comment>
<feature type="transmembrane region" description="Helical" evidence="19">
    <location>
        <begin position="94"/>
        <end position="111"/>
    </location>
</feature>
<evidence type="ECO:0000256" key="10">
    <source>
        <dbReference type="ARBA" id="ARBA00022679"/>
    </source>
</evidence>
<evidence type="ECO:0000256" key="8">
    <source>
        <dbReference type="ARBA" id="ARBA00022475"/>
    </source>
</evidence>
<evidence type="ECO:0000256" key="19">
    <source>
        <dbReference type="SAM" id="Phobius"/>
    </source>
</evidence>
<evidence type="ECO:0000256" key="5">
    <source>
        <dbReference type="ARBA" id="ARBA00010185"/>
    </source>
</evidence>
<feature type="transmembrane region" description="Helical" evidence="19">
    <location>
        <begin position="20"/>
        <end position="38"/>
    </location>
</feature>
<evidence type="ECO:0000256" key="7">
    <source>
        <dbReference type="ARBA" id="ARBA00019373"/>
    </source>
</evidence>
<evidence type="ECO:0000256" key="6">
    <source>
        <dbReference type="ARBA" id="ARBA00012487"/>
    </source>
</evidence>
<dbReference type="PROSITE" id="PS01315">
    <property type="entry name" value="CDS"/>
    <property type="match status" value="1"/>
</dbReference>
<evidence type="ECO:0000313" key="20">
    <source>
        <dbReference type="EMBL" id="MDR6892638.1"/>
    </source>
</evidence>
<gene>
    <name evidence="20" type="ORF">J2S35_001578</name>
</gene>
<comment type="pathway">
    <text evidence="4">Lipid metabolism.</text>
</comment>
<comment type="similarity">
    <text evidence="5 18">Belongs to the CDS family.</text>
</comment>
<keyword evidence="8" id="KW-1003">Cell membrane</keyword>
<evidence type="ECO:0000256" key="16">
    <source>
        <dbReference type="ARBA" id="ARBA00023209"/>
    </source>
</evidence>
<evidence type="ECO:0000256" key="1">
    <source>
        <dbReference type="ARBA" id="ARBA00001698"/>
    </source>
</evidence>
<dbReference type="GO" id="GO:0005886">
    <property type="term" value="C:plasma membrane"/>
    <property type="evidence" value="ECO:0007669"/>
    <property type="project" value="UniProtKB-SubCell"/>
</dbReference>
<feature type="transmembrane region" description="Helical" evidence="19">
    <location>
        <begin position="264"/>
        <end position="281"/>
    </location>
</feature>
<feature type="transmembrane region" description="Helical" evidence="19">
    <location>
        <begin position="151"/>
        <end position="169"/>
    </location>
</feature>
<keyword evidence="11 18" id="KW-0812">Transmembrane</keyword>
<evidence type="ECO:0000256" key="3">
    <source>
        <dbReference type="ARBA" id="ARBA00005119"/>
    </source>
</evidence>
<keyword evidence="17" id="KW-1208">Phospholipid metabolism</keyword>
<evidence type="ECO:0000256" key="13">
    <source>
        <dbReference type="ARBA" id="ARBA00022989"/>
    </source>
</evidence>
<evidence type="ECO:0000256" key="2">
    <source>
        <dbReference type="ARBA" id="ARBA00004651"/>
    </source>
</evidence>
<keyword evidence="16" id="KW-0594">Phospholipid biosynthesis</keyword>
<keyword evidence="9" id="KW-0444">Lipid biosynthesis</keyword>
<dbReference type="GO" id="GO:0016024">
    <property type="term" value="P:CDP-diacylglycerol biosynthetic process"/>
    <property type="evidence" value="ECO:0007669"/>
    <property type="project" value="TreeGrafter"/>
</dbReference>
<dbReference type="EC" id="2.7.7.41" evidence="6 18"/>
<keyword evidence="12 18" id="KW-0548">Nucleotidyltransferase</keyword>
<evidence type="ECO:0000256" key="18">
    <source>
        <dbReference type="RuleBase" id="RU003938"/>
    </source>
</evidence>
<feature type="transmembrane region" description="Helical" evidence="19">
    <location>
        <begin position="214"/>
        <end position="234"/>
    </location>
</feature>
<evidence type="ECO:0000313" key="21">
    <source>
        <dbReference type="Proteomes" id="UP001247307"/>
    </source>
</evidence>
<reference evidence="20" key="1">
    <citation type="submission" date="2023-07" db="EMBL/GenBank/DDBJ databases">
        <title>Sequencing the genomes of 1000 actinobacteria strains.</title>
        <authorList>
            <person name="Klenk H.-P."/>
        </authorList>
    </citation>
    <scope>NUCLEOTIDE SEQUENCE</scope>
    <source>
        <strain evidence="20">DSM 13988</strain>
    </source>
</reference>
<keyword evidence="13 19" id="KW-1133">Transmembrane helix</keyword>
<keyword evidence="15 19" id="KW-0472">Membrane</keyword>
<sequence length="282" mass="29682">MTQTHAHAPAPKNSKAGRDLPAAIGVGVGLGALVLVGVMWFPPLFVVTCCLFAGLGVWEVCRALRLARIRVPQAPLFAAAVLMPPAAYAGGEQVLTFVLVATAVAVVLVRAMDPEPGSFRAVLAAFFVLLWVPFFISFALLLMHLPDGKERLLVLLLLVVANDTFGYIAGVRFGRHPMAPTVSPKKSWEGFAGSVVGACAVGVVSGLVLLNAPWWFGVVLGVAVVIAATSGDLAESMVKRELGMKDMSNILPGHGGVMDRLDSMVFGVVVVYAVSLFYLSAV</sequence>
<organism evidence="20 21">
    <name type="scientific">Falsarthrobacter nasiphocae</name>
    <dbReference type="NCBI Taxonomy" id="189863"/>
    <lineage>
        <taxon>Bacteria</taxon>
        <taxon>Bacillati</taxon>
        <taxon>Actinomycetota</taxon>
        <taxon>Actinomycetes</taxon>
        <taxon>Micrococcales</taxon>
        <taxon>Micrococcaceae</taxon>
        <taxon>Falsarthrobacter</taxon>
    </lineage>
</organism>
<keyword evidence="21" id="KW-1185">Reference proteome</keyword>
<comment type="subcellular location">
    <subcellularLocation>
        <location evidence="2">Cell membrane</location>
        <topology evidence="2">Multi-pass membrane protein</topology>
    </subcellularLocation>
</comment>
<proteinExistence type="inferred from homology"/>
<feature type="transmembrane region" description="Helical" evidence="19">
    <location>
        <begin position="44"/>
        <end position="64"/>
    </location>
</feature>
<evidence type="ECO:0000256" key="15">
    <source>
        <dbReference type="ARBA" id="ARBA00023136"/>
    </source>
</evidence>
<keyword evidence="14" id="KW-0443">Lipid metabolism</keyword>
<feature type="transmembrane region" description="Helical" evidence="19">
    <location>
        <begin position="190"/>
        <end position="208"/>
    </location>
</feature>
<feature type="transmembrane region" description="Helical" evidence="19">
    <location>
        <begin position="123"/>
        <end position="145"/>
    </location>
</feature>
<dbReference type="InterPro" id="IPR000374">
    <property type="entry name" value="PC_trans"/>
</dbReference>
<accession>A0AAE3YF20</accession>
<evidence type="ECO:0000256" key="14">
    <source>
        <dbReference type="ARBA" id="ARBA00023098"/>
    </source>
</evidence>
<keyword evidence="10 18" id="KW-0808">Transferase</keyword>